<feature type="domain" description="Bifunctional inhibitor/plant lipid transfer protein/seed storage helical" evidence="4">
    <location>
        <begin position="35"/>
        <end position="98"/>
    </location>
</feature>
<dbReference type="CDD" id="cd01959">
    <property type="entry name" value="nsLTP2"/>
    <property type="match status" value="1"/>
</dbReference>
<feature type="signal peptide" evidence="3">
    <location>
        <begin position="1"/>
        <end position="21"/>
    </location>
</feature>
<accession>A0A5S9WJB4</accession>
<dbReference type="GO" id="GO:0006869">
    <property type="term" value="P:lipid transport"/>
    <property type="evidence" value="ECO:0007669"/>
    <property type="project" value="InterPro"/>
</dbReference>
<evidence type="ECO:0000256" key="3">
    <source>
        <dbReference type="SAM" id="SignalP"/>
    </source>
</evidence>
<dbReference type="ExpressionAtlas" id="A0A5S9WJB4">
    <property type="expression patterns" value="baseline and differential"/>
</dbReference>
<organism evidence="5 6">
    <name type="scientific">Arabidopsis thaliana</name>
    <name type="common">Mouse-ear cress</name>
    <dbReference type="NCBI Taxonomy" id="3702"/>
    <lineage>
        <taxon>Eukaryota</taxon>
        <taxon>Viridiplantae</taxon>
        <taxon>Streptophyta</taxon>
        <taxon>Embryophyta</taxon>
        <taxon>Tracheophyta</taxon>
        <taxon>Spermatophyta</taxon>
        <taxon>Magnoliopsida</taxon>
        <taxon>eudicotyledons</taxon>
        <taxon>Gunneridae</taxon>
        <taxon>Pentapetalae</taxon>
        <taxon>rosids</taxon>
        <taxon>malvids</taxon>
        <taxon>Brassicales</taxon>
        <taxon>Brassicaceae</taxon>
        <taxon>Camelineae</taxon>
        <taxon>Arabidopsis</taxon>
    </lineage>
</organism>
<dbReference type="EMBL" id="CACSHJ010000087">
    <property type="protein sequence ID" value="CAA0272522.1"/>
    <property type="molecule type" value="Genomic_DNA"/>
</dbReference>
<dbReference type="Pfam" id="PF14368">
    <property type="entry name" value="LTP_2"/>
    <property type="match status" value="1"/>
</dbReference>
<feature type="chain" id="PRO_5024871734" description="Bifunctional inhibitor/plant lipid transfer protein/seed storage helical domain-containing protein" evidence="3">
    <location>
        <begin position="22"/>
        <end position="98"/>
    </location>
</feature>
<evidence type="ECO:0000313" key="6">
    <source>
        <dbReference type="Proteomes" id="UP000434276"/>
    </source>
</evidence>
<name>A0A5S9WJB4_ARATH</name>
<dbReference type="SUPFAM" id="SSF47699">
    <property type="entry name" value="Bifunctional inhibitor/lipid-transfer protein/seed storage 2S albumin"/>
    <property type="match status" value="1"/>
</dbReference>
<keyword evidence="2" id="KW-0446">Lipid-binding</keyword>
<keyword evidence="3" id="KW-0732">Signal</keyword>
<evidence type="ECO:0000256" key="1">
    <source>
        <dbReference type="ARBA" id="ARBA00022448"/>
    </source>
</evidence>
<dbReference type="InterPro" id="IPR016140">
    <property type="entry name" value="Bifunc_inhib/LTP/seed_store"/>
</dbReference>
<dbReference type="SMART" id="SM00499">
    <property type="entry name" value="AAI"/>
    <property type="match status" value="1"/>
</dbReference>
<dbReference type="InterPro" id="IPR036312">
    <property type="entry name" value="Bifun_inhib/LTP/seed_sf"/>
</dbReference>
<keyword evidence="1" id="KW-0813">Transport</keyword>
<sequence length="98" mass="10835">MKFTTLAFIFFVLSLVAPIYGGIVKVSWGEKKVGCTVTELQPCLPSVIDGSQPSTQCCEKLKEQNSCFCDYLQNPQFSQYITAAKQILAACKIPYPNC</sequence>
<evidence type="ECO:0000313" key="5">
    <source>
        <dbReference type="EMBL" id="CAA0272522.1"/>
    </source>
</evidence>
<proteinExistence type="predicted"/>
<dbReference type="GO" id="GO:0008289">
    <property type="term" value="F:lipid binding"/>
    <property type="evidence" value="ECO:0007669"/>
    <property type="project" value="UniProtKB-KW"/>
</dbReference>
<dbReference type="PANTHER" id="PTHR33214:SF47">
    <property type="entry name" value="BIFUNCTIONAL INHIBITOR_LIPID-TRANSFER PROTEIN_SEED STORAGE 2S ALBUMIN SUPERFAMILY PROTEIN"/>
    <property type="match status" value="1"/>
</dbReference>
<dbReference type="Proteomes" id="UP000434276">
    <property type="component" value="Unassembled WGS sequence"/>
</dbReference>
<protein>
    <recommendedName>
        <fullName evidence="4">Bifunctional inhibitor/plant lipid transfer protein/seed storage helical domain-containing protein</fullName>
    </recommendedName>
</protein>
<dbReference type="InterPro" id="IPR033872">
    <property type="entry name" value="nsLTP2"/>
</dbReference>
<evidence type="ECO:0000259" key="4">
    <source>
        <dbReference type="SMART" id="SM00499"/>
    </source>
</evidence>
<dbReference type="Gene3D" id="1.10.110.10">
    <property type="entry name" value="Plant lipid-transfer and hydrophobic proteins"/>
    <property type="match status" value="1"/>
</dbReference>
<dbReference type="OrthoDB" id="665742at2759"/>
<gene>
    <name evidence="5" type="ORF">C24_LOCUS3607</name>
</gene>
<reference evidence="5 6" key="1">
    <citation type="submission" date="2019-12" db="EMBL/GenBank/DDBJ databases">
        <authorList>
            <person name="Jiao W.-B."/>
            <person name="Schneeberger K."/>
        </authorList>
    </citation>
    <scope>NUCLEOTIDE SEQUENCE [LARGE SCALE GENOMIC DNA]</scope>
    <source>
        <strain evidence="6">cv. C24</strain>
    </source>
</reference>
<evidence type="ECO:0000256" key="2">
    <source>
        <dbReference type="ARBA" id="ARBA00023121"/>
    </source>
</evidence>
<dbReference type="AlphaFoldDB" id="A0A5S9WJB4"/>
<dbReference type="PANTHER" id="PTHR33214">
    <property type="entry name" value="BIFUNCTIONAL INHIBITOR/LIPID-TRANSFER PROTEIN/SEED STORAGE 2S ALBUMIN SUPERFAMILY PROTEIN"/>
    <property type="match status" value="1"/>
</dbReference>